<reference evidence="2" key="1">
    <citation type="submission" date="2016-10" db="EMBL/GenBank/DDBJ databases">
        <authorList>
            <person name="Varghese N."/>
            <person name="Submissions S."/>
        </authorList>
    </citation>
    <scope>NUCLEOTIDE SEQUENCE [LARGE SCALE GENOMIC DNA]</scope>
    <source>
        <strain evidence="2">DSM 6150</strain>
    </source>
</reference>
<keyword evidence="2" id="KW-1185">Reference proteome</keyword>
<evidence type="ECO:0000313" key="1">
    <source>
        <dbReference type="EMBL" id="SFO06854.1"/>
    </source>
</evidence>
<feature type="non-terminal residue" evidence="1">
    <location>
        <position position="1"/>
    </location>
</feature>
<dbReference type="STRING" id="83765.SAMN05660284_02844"/>
<dbReference type="EMBL" id="FOVE01000040">
    <property type="protein sequence ID" value="SFO06854.1"/>
    <property type="molecule type" value="Genomic_DNA"/>
</dbReference>
<accession>A0A1I5E5T0</accession>
<dbReference type="AlphaFoldDB" id="A0A1I5E5T0"/>
<gene>
    <name evidence="1" type="ORF">SAMN05660284_02844</name>
</gene>
<protein>
    <submittedName>
        <fullName evidence="1">Filamentous hemagglutinin</fullName>
    </submittedName>
</protein>
<name>A0A1I5E5T0_9NEIS</name>
<dbReference type="Proteomes" id="UP000242869">
    <property type="component" value="Unassembled WGS sequence"/>
</dbReference>
<proteinExistence type="predicted"/>
<organism evidence="1 2">
    <name type="scientific">Formivibrio citricus</name>
    <dbReference type="NCBI Taxonomy" id="83765"/>
    <lineage>
        <taxon>Bacteria</taxon>
        <taxon>Pseudomonadati</taxon>
        <taxon>Pseudomonadota</taxon>
        <taxon>Betaproteobacteria</taxon>
        <taxon>Neisseriales</taxon>
        <taxon>Chitinibacteraceae</taxon>
        <taxon>Formivibrio</taxon>
    </lineage>
</organism>
<evidence type="ECO:0000313" key="2">
    <source>
        <dbReference type="Proteomes" id="UP000242869"/>
    </source>
</evidence>
<sequence>LNNLLGGDPEKMSASEKEARKNLVGTLIIGLAAGTGQNAATANAAAQIEMENNALAVPIIVIEGITITARACATNPVCRAKAIEVGINLAALVAGGTLGNILEGKPAEPVAPPPPLVTPAEAQKIFGPPPFESQEKLAKWLGNVLEGQPIDERQKWAGEFVTTLPAIQRAVWTDFIYESVTGDTKGSRLPVPDVTKSGNGLDYQSNPKHTLGEIGNRQNAGLEPKNSLQLFEQSVPSTKTYDSKEVRYSMDSDGNIHRFEAANGVFHWNGSTGDANNPLNSSKIPIEIKRAFKFKG</sequence>